<evidence type="ECO:0000313" key="12">
    <source>
        <dbReference type="EMBL" id="ABF49584.1"/>
    </source>
</evidence>
<comment type="similarity">
    <text evidence="2">Belongs to the complex I subunit 4L family.</text>
</comment>
<dbReference type="GeneID" id="4177889"/>
<dbReference type="RefSeq" id="YP_665534.1">
    <property type="nucleotide sequence ID" value="NC_008234.1"/>
</dbReference>
<protein>
    <recommendedName>
        <fullName evidence="3">NADH-ubiquinone oxidoreductase chain 4L</fullName>
    </recommendedName>
    <alternativeName>
        <fullName evidence="9">NADH dehydrogenase subunit 4L</fullName>
    </alternativeName>
</protein>
<evidence type="ECO:0000256" key="1">
    <source>
        <dbReference type="ARBA" id="ARBA00004141"/>
    </source>
</evidence>
<dbReference type="Gene3D" id="1.10.287.3510">
    <property type="match status" value="1"/>
</dbReference>
<evidence type="ECO:0000256" key="10">
    <source>
        <dbReference type="ARBA" id="ARBA00049551"/>
    </source>
</evidence>
<keyword evidence="6 11" id="KW-1133">Transmembrane helix</keyword>
<evidence type="ECO:0000256" key="3">
    <source>
        <dbReference type="ARBA" id="ARBA00016612"/>
    </source>
</evidence>
<feature type="transmembrane region" description="Helical" evidence="11">
    <location>
        <begin position="26"/>
        <end position="46"/>
    </location>
</feature>
<evidence type="ECO:0000256" key="5">
    <source>
        <dbReference type="ARBA" id="ARBA00022967"/>
    </source>
</evidence>
<dbReference type="GO" id="GO:0008137">
    <property type="term" value="F:NADH dehydrogenase (ubiquinone) activity"/>
    <property type="evidence" value="ECO:0007669"/>
    <property type="project" value="UniProtKB-EC"/>
</dbReference>
<dbReference type="InterPro" id="IPR039428">
    <property type="entry name" value="NUOK/Mnh_C1-like"/>
</dbReference>
<reference evidence="12" key="1">
    <citation type="journal article" date="2006" name="Gene">
        <title>The mitochondrial genomes of Campodea fragilis and Campodea lubbocki (Hexapoda: Diplura): High genetic divergence in a morphologically uniform taxon.</title>
        <authorList>
            <person name="Podsiadlowski L."/>
            <person name="Carapelli A."/>
            <person name="Nardi F."/>
            <person name="Dallai R."/>
            <person name="Koch M."/>
            <person name="Boore J.L."/>
            <person name="Frati F."/>
        </authorList>
    </citation>
    <scope>NUCLEOTIDE SEQUENCE</scope>
</reference>
<evidence type="ECO:0000256" key="9">
    <source>
        <dbReference type="ARBA" id="ARBA00031586"/>
    </source>
</evidence>
<comment type="catalytic activity">
    <reaction evidence="10">
        <text>a ubiquinone + NADH + 5 H(+)(in) = a ubiquinol + NAD(+) + 4 H(+)(out)</text>
        <dbReference type="Rhea" id="RHEA:29091"/>
        <dbReference type="Rhea" id="RHEA-COMP:9565"/>
        <dbReference type="Rhea" id="RHEA-COMP:9566"/>
        <dbReference type="ChEBI" id="CHEBI:15378"/>
        <dbReference type="ChEBI" id="CHEBI:16389"/>
        <dbReference type="ChEBI" id="CHEBI:17976"/>
        <dbReference type="ChEBI" id="CHEBI:57540"/>
        <dbReference type="ChEBI" id="CHEBI:57945"/>
        <dbReference type="EC" id="7.1.1.2"/>
    </reaction>
</comment>
<dbReference type="EMBL" id="DQ529237">
    <property type="protein sequence ID" value="ABF49584.1"/>
    <property type="molecule type" value="Genomic_DNA"/>
</dbReference>
<comment type="subcellular location">
    <subcellularLocation>
        <location evidence="1">Membrane</location>
        <topology evidence="1">Multi-pass membrane protein</topology>
    </subcellularLocation>
</comment>
<name>Q0ZCZ6_9HEXA</name>
<evidence type="ECO:0000256" key="8">
    <source>
        <dbReference type="ARBA" id="ARBA00023136"/>
    </source>
</evidence>
<proteinExistence type="inferred from homology"/>
<evidence type="ECO:0000256" key="7">
    <source>
        <dbReference type="ARBA" id="ARBA00023027"/>
    </source>
</evidence>
<feature type="transmembrane region" description="Helical" evidence="11">
    <location>
        <begin position="58"/>
        <end position="83"/>
    </location>
</feature>
<keyword evidence="4 11" id="KW-0812">Transmembrane</keyword>
<gene>
    <name evidence="12" type="primary">ND4L</name>
</gene>
<sequence length="94" mass="10776">MLALIYLLGVVIGSWGLVYKHKHLLVMLLMIEFCVVNLFGLMFFMFSLMEMDMFFMMVFLTLGVCEGGLGLGILVLMFCMFGNDYFFLVSLLEC</sequence>
<evidence type="ECO:0000256" key="11">
    <source>
        <dbReference type="SAM" id="Phobius"/>
    </source>
</evidence>
<keyword evidence="7" id="KW-0520">NAD</keyword>
<dbReference type="GO" id="GO:0016020">
    <property type="term" value="C:membrane"/>
    <property type="evidence" value="ECO:0007669"/>
    <property type="project" value="UniProtKB-SubCell"/>
</dbReference>
<evidence type="ECO:0000256" key="2">
    <source>
        <dbReference type="ARBA" id="ARBA00010519"/>
    </source>
</evidence>
<evidence type="ECO:0000256" key="6">
    <source>
        <dbReference type="ARBA" id="ARBA00022989"/>
    </source>
</evidence>
<organism evidence="12">
    <name type="scientific">Campodea lubbockii</name>
    <dbReference type="NCBI Taxonomy" id="383858"/>
    <lineage>
        <taxon>Eukaryota</taxon>
        <taxon>Metazoa</taxon>
        <taxon>Ecdysozoa</taxon>
        <taxon>Arthropoda</taxon>
        <taxon>Hexapoda</taxon>
        <taxon>Diplura</taxon>
        <taxon>Rhabdura</taxon>
        <taxon>Campodeoidea</taxon>
        <taxon>Campodeidae</taxon>
        <taxon>Campodea</taxon>
    </lineage>
</organism>
<geneLocation type="mitochondrion" evidence="12"/>
<dbReference type="AlphaFoldDB" id="Q0ZCZ6"/>
<keyword evidence="12" id="KW-0496">Mitochondrion</keyword>
<dbReference type="Pfam" id="PF00420">
    <property type="entry name" value="Oxidored_q2"/>
    <property type="match status" value="1"/>
</dbReference>
<accession>Q0ZCZ6</accession>
<keyword evidence="8 11" id="KW-0472">Membrane</keyword>
<dbReference type="CTD" id="4539"/>
<keyword evidence="5" id="KW-1278">Translocase</keyword>
<evidence type="ECO:0000256" key="4">
    <source>
        <dbReference type="ARBA" id="ARBA00022692"/>
    </source>
</evidence>